<feature type="transmembrane region" description="Helical" evidence="1">
    <location>
        <begin position="124"/>
        <end position="144"/>
    </location>
</feature>
<feature type="transmembrane region" description="Helical" evidence="1">
    <location>
        <begin position="221"/>
        <end position="239"/>
    </location>
</feature>
<comment type="caution">
    <text evidence="2">The sequence shown here is derived from an EMBL/GenBank/DDBJ whole genome shotgun (WGS) entry which is preliminary data.</text>
</comment>
<proteinExistence type="predicted"/>
<accession>A0A368XNT7</accession>
<keyword evidence="3" id="KW-1185">Reference proteome</keyword>
<keyword evidence="1" id="KW-0812">Transmembrane</keyword>
<protein>
    <submittedName>
        <fullName evidence="2">Putative hydrophobic protein (TIGR00341 family)</fullName>
    </submittedName>
</protein>
<dbReference type="NCBIfam" id="TIGR00341">
    <property type="entry name" value="TIGR00341 family protein"/>
    <property type="match status" value="1"/>
</dbReference>
<keyword evidence="1" id="KW-0472">Membrane</keyword>
<feature type="transmembrane region" description="Helical" evidence="1">
    <location>
        <begin position="279"/>
        <end position="298"/>
    </location>
</feature>
<dbReference type="PANTHER" id="PTHR20992">
    <property type="entry name" value="AT15442P-RELATED"/>
    <property type="match status" value="1"/>
</dbReference>
<reference evidence="2 3" key="1">
    <citation type="submission" date="2018-07" db="EMBL/GenBank/DDBJ databases">
        <title>Genomic Encyclopedia of Type Strains, Phase IV (KMG-IV): sequencing the most valuable type-strain genomes for metagenomic binning, comparative biology and taxonomic classification.</title>
        <authorList>
            <person name="Goeker M."/>
        </authorList>
    </citation>
    <scope>NUCLEOTIDE SEQUENCE [LARGE SCALE GENOMIC DNA]</scope>
    <source>
        <strain evidence="2 3">DSM 27696</strain>
    </source>
</reference>
<sequence>MELQLVEVYIPTQKFEYTSEKLEEFDILKKWSTSISEEEMLIKVLIDKRYTEEVLNFLEKQAGESDDTRALLYNISTYIPRIEEDEEPVQNDSTKEEDEEDNQAEIIRASRQELYSVVGNSSKVTINFTWMLVLSSIVATAGIVKDSAAIVIGAMVIAPLIGPFTAIAFSSILGDFKLMKRSSLTAFYGLSLPIFIAIIFGFVFPLPYNSHEFAARTNVELMDIIVAIAAGAAGALSFIKRVSEALVGVMVSVALLPPAVVLGMTIGDRAWNFVGTPSLLLLVNVMAILLSAIIVFWVSGIKPTKWNEIQAANTSKVYSLIFVSVVTIALAVIIFILQLK</sequence>
<feature type="transmembrane region" description="Helical" evidence="1">
    <location>
        <begin position="246"/>
        <end position="267"/>
    </location>
</feature>
<evidence type="ECO:0000313" key="3">
    <source>
        <dbReference type="Proteomes" id="UP000252585"/>
    </source>
</evidence>
<name>A0A368XNT7_9BACI</name>
<dbReference type="PANTHER" id="PTHR20992:SF9">
    <property type="entry name" value="AT15442P-RELATED"/>
    <property type="match status" value="1"/>
</dbReference>
<feature type="transmembrane region" description="Helical" evidence="1">
    <location>
        <begin position="318"/>
        <end position="339"/>
    </location>
</feature>
<dbReference type="EMBL" id="QPJJ01000007">
    <property type="protein sequence ID" value="RCW69623.1"/>
    <property type="molecule type" value="Genomic_DNA"/>
</dbReference>
<dbReference type="RefSeq" id="WP_114352847.1">
    <property type="nucleotide sequence ID" value="NZ_QPJJ01000007.1"/>
</dbReference>
<gene>
    <name evidence="2" type="ORF">DFR57_10711</name>
</gene>
<keyword evidence="1" id="KW-1133">Transmembrane helix</keyword>
<feature type="transmembrane region" description="Helical" evidence="1">
    <location>
        <begin position="150"/>
        <end position="173"/>
    </location>
</feature>
<evidence type="ECO:0000256" key="1">
    <source>
        <dbReference type="SAM" id="Phobius"/>
    </source>
</evidence>
<dbReference type="AlphaFoldDB" id="A0A368XNT7"/>
<dbReference type="Pfam" id="PF04087">
    <property type="entry name" value="DUF389"/>
    <property type="match status" value="1"/>
</dbReference>
<feature type="transmembrane region" description="Helical" evidence="1">
    <location>
        <begin position="185"/>
        <end position="206"/>
    </location>
</feature>
<dbReference type="OrthoDB" id="9790659at2"/>
<evidence type="ECO:0000313" key="2">
    <source>
        <dbReference type="EMBL" id="RCW69623.1"/>
    </source>
</evidence>
<dbReference type="InterPro" id="IPR005240">
    <property type="entry name" value="DUF389"/>
</dbReference>
<dbReference type="Proteomes" id="UP000252585">
    <property type="component" value="Unassembled WGS sequence"/>
</dbReference>
<organism evidence="2 3">
    <name type="scientific">Saliterribacillus persicus</name>
    <dbReference type="NCBI Taxonomy" id="930114"/>
    <lineage>
        <taxon>Bacteria</taxon>
        <taxon>Bacillati</taxon>
        <taxon>Bacillota</taxon>
        <taxon>Bacilli</taxon>
        <taxon>Bacillales</taxon>
        <taxon>Bacillaceae</taxon>
        <taxon>Saliterribacillus</taxon>
    </lineage>
</organism>